<evidence type="ECO:0000313" key="2">
    <source>
        <dbReference type="Proteomes" id="UP001234297"/>
    </source>
</evidence>
<accession>A0ACC2MUN0</accession>
<name>A0ACC2MUN0_PERAE</name>
<dbReference type="Proteomes" id="UP001234297">
    <property type="component" value="Chromosome 1"/>
</dbReference>
<protein>
    <submittedName>
        <fullName evidence="1">Uncharacterized protein</fullName>
    </submittedName>
</protein>
<sequence>MPGESTDSPELDGEGISERSCAVRIESKEEDVNTLLSWKGDCNNPITIEKYKADVTFQEALFASISKDQIINLSETEEGNRDPSLSPFHKTPSKVSSATPKPNSTSASNLVFTHYILHLVTCYFAEAIPFSHITKTSSNPNPTFLSNLEALKGRHFNCSEEG</sequence>
<comment type="caution">
    <text evidence="1">The sequence shown here is derived from an EMBL/GenBank/DDBJ whole genome shotgun (WGS) entry which is preliminary data.</text>
</comment>
<gene>
    <name evidence="1" type="ORF">MRB53_002366</name>
</gene>
<evidence type="ECO:0000313" key="1">
    <source>
        <dbReference type="EMBL" id="KAJ8649343.1"/>
    </source>
</evidence>
<proteinExistence type="predicted"/>
<dbReference type="EMBL" id="CM056809">
    <property type="protein sequence ID" value="KAJ8649343.1"/>
    <property type="molecule type" value="Genomic_DNA"/>
</dbReference>
<organism evidence="1 2">
    <name type="scientific">Persea americana</name>
    <name type="common">Avocado</name>
    <dbReference type="NCBI Taxonomy" id="3435"/>
    <lineage>
        <taxon>Eukaryota</taxon>
        <taxon>Viridiplantae</taxon>
        <taxon>Streptophyta</taxon>
        <taxon>Embryophyta</taxon>
        <taxon>Tracheophyta</taxon>
        <taxon>Spermatophyta</taxon>
        <taxon>Magnoliopsida</taxon>
        <taxon>Magnoliidae</taxon>
        <taxon>Laurales</taxon>
        <taxon>Lauraceae</taxon>
        <taxon>Persea</taxon>
    </lineage>
</organism>
<keyword evidence="2" id="KW-1185">Reference proteome</keyword>
<reference evidence="1 2" key="1">
    <citation type="journal article" date="2022" name="Hortic Res">
        <title>A haplotype resolved chromosomal level avocado genome allows analysis of novel avocado genes.</title>
        <authorList>
            <person name="Nath O."/>
            <person name="Fletcher S.J."/>
            <person name="Hayward A."/>
            <person name="Shaw L.M."/>
            <person name="Masouleh A.K."/>
            <person name="Furtado A."/>
            <person name="Henry R.J."/>
            <person name="Mitter N."/>
        </authorList>
    </citation>
    <scope>NUCLEOTIDE SEQUENCE [LARGE SCALE GENOMIC DNA]</scope>
    <source>
        <strain evidence="2">cv. Hass</strain>
    </source>
</reference>